<dbReference type="AlphaFoldDB" id="A0AAU7V7K2"/>
<dbReference type="KEGG" id="sapp:SAC06_08230"/>
<dbReference type="EMBL" id="CP138335">
    <property type="protein sequence ID" value="XBW07621.1"/>
    <property type="molecule type" value="Genomic_DNA"/>
</dbReference>
<sequence>MPRGKRGWLWFGLGVLVLALIGGTTGVLSLTSGRTESQAVEWQTAADNLASELTKADATLLEAEGHPDADEAANRLRGKITRIVLDYQGLFSQAGEGQPFTVQEVRDSNKTAQSTTSLRRDQRDLAEARQQVSDLLGSPQSGDN</sequence>
<gene>
    <name evidence="2" type="ORF">SAC06_08230</name>
</gene>
<name>A0AAU7V7K2_9ACTO</name>
<accession>A0AAU7V7K2</accession>
<feature type="region of interest" description="Disordered" evidence="1">
    <location>
        <begin position="101"/>
        <end position="144"/>
    </location>
</feature>
<feature type="compositionally biased region" description="Basic and acidic residues" evidence="1">
    <location>
        <begin position="118"/>
        <end position="127"/>
    </location>
</feature>
<evidence type="ECO:0000313" key="2">
    <source>
        <dbReference type="EMBL" id="XBW07621.1"/>
    </source>
</evidence>
<proteinExistence type="predicted"/>
<feature type="compositionally biased region" description="Polar residues" evidence="1">
    <location>
        <begin position="130"/>
        <end position="144"/>
    </location>
</feature>
<organism evidence="2">
    <name type="scientific">Scrofimicrobium appendicitidis</name>
    <dbReference type="NCBI Taxonomy" id="3079930"/>
    <lineage>
        <taxon>Bacteria</taxon>
        <taxon>Bacillati</taxon>
        <taxon>Actinomycetota</taxon>
        <taxon>Actinomycetes</taxon>
        <taxon>Actinomycetales</taxon>
        <taxon>Actinomycetaceae</taxon>
        <taxon>Scrofimicrobium</taxon>
    </lineage>
</organism>
<dbReference type="RefSeq" id="WP_350257826.1">
    <property type="nucleotide sequence ID" value="NZ_CP138335.1"/>
</dbReference>
<reference evidence="2" key="1">
    <citation type="submission" date="2023-11" db="EMBL/GenBank/DDBJ databases">
        <title>Scrofimicrobium hongkongense sp. nov., isolated from a patient with peritonitis.</title>
        <authorList>
            <person name="Lao H.Y."/>
            <person name="Wong A.Y.P."/>
            <person name="Ng T.L."/>
            <person name="Wong R.Y.L."/>
            <person name="Yau M.C.Y."/>
            <person name="Lam J.Y.W."/>
            <person name="Siu G.K.H."/>
        </authorList>
    </citation>
    <scope>NUCLEOTIDE SEQUENCE</scope>
    <source>
        <strain evidence="2">R131</strain>
    </source>
</reference>
<protein>
    <submittedName>
        <fullName evidence="2">Uncharacterized protein</fullName>
    </submittedName>
</protein>
<evidence type="ECO:0000256" key="1">
    <source>
        <dbReference type="SAM" id="MobiDB-lite"/>
    </source>
</evidence>